<dbReference type="EMBL" id="JBBNAF010000011">
    <property type="protein sequence ID" value="KAK9098973.1"/>
    <property type="molecule type" value="Genomic_DNA"/>
</dbReference>
<evidence type="ECO:0000313" key="3">
    <source>
        <dbReference type="Proteomes" id="UP001420932"/>
    </source>
</evidence>
<evidence type="ECO:0000256" key="1">
    <source>
        <dbReference type="SAM" id="MobiDB-lite"/>
    </source>
</evidence>
<protein>
    <submittedName>
        <fullName evidence="2">Uncharacterized protein</fullName>
    </submittedName>
</protein>
<accession>A0AAP0EY80</accession>
<feature type="region of interest" description="Disordered" evidence="1">
    <location>
        <begin position="141"/>
        <end position="200"/>
    </location>
</feature>
<feature type="region of interest" description="Disordered" evidence="1">
    <location>
        <begin position="1"/>
        <end position="127"/>
    </location>
</feature>
<dbReference type="Proteomes" id="UP001420932">
    <property type="component" value="Unassembled WGS sequence"/>
</dbReference>
<dbReference type="AlphaFoldDB" id="A0AAP0EY80"/>
<name>A0AAP0EY80_9MAGN</name>
<gene>
    <name evidence="2" type="ORF">Syun_026018</name>
</gene>
<keyword evidence="3" id="KW-1185">Reference proteome</keyword>
<reference evidence="2 3" key="1">
    <citation type="submission" date="2024-01" db="EMBL/GenBank/DDBJ databases">
        <title>Genome assemblies of Stephania.</title>
        <authorList>
            <person name="Yang L."/>
        </authorList>
    </citation>
    <scope>NUCLEOTIDE SEQUENCE [LARGE SCALE GENOMIC DNA]</scope>
    <source>
        <strain evidence="2">YNDBR</strain>
        <tissue evidence="2">Leaf</tissue>
    </source>
</reference>
<feature type="compositionally biased region" description="Basic and acidic residues" evidence="1">
    <location>
        <begin position="26"/>
        <end position="37"/>
    </location>
</feature>
<feature type="compositionally biased region" description="Polar residues" evidence="1">
    <location>
        <begin position="181"/>
        <end position="200"/>
    </location>
</feature>
<proteinExistence type="predicted"/>
<organism evidence="2 3">
    <name type="scientific">Stephania yunnanensis</name>
    <dbReference type="NCBI Taxonomy" id="152371"/>
    <lineage>
        <taxon>Eukaryota</taxon>
        <taxon>Viridiplantae</taxon>
        <taxon>Streptophyta</taxon>
        <taxon>Embryophyta</taxon>
        <taxon>Tracheophyta</taxon>
        <taxon>Spermatophyta</taxon>
        <taxon>Magnoliopsida</taxon>
        <taxon>Ranunculales</taxon>
        <taxon>Menispermaceae</taxon>
        <taxon>Menispermoideae</taxon>
        <taxon>Cissampelideae</taxon>
        <taxon>Stephania</taxon>
    </lineage>
</organism>
<sequence length="200" mass="21088">MKSTSPLHSRNEELCWSKGRLPPNASKERKSVTDRGGQRFSKNCPNRTNRTQSAPRLGVSNSSPPAPHRSGGRPVSASPPPSLTRAQSRPRLGVSNSPHALTDRAVAPVSASPTPSLTPHRSGGVACLGVSNSLSRLTIGRAPVSASPTPPSRLTSQAGAPSRRLQLPHASPVRQAASLRPLQQDQHSHRPVSNSLTSQA</sequence>
<feature type="compositionally biased region" description="Polar residues" evidence="1">
    <location>
        <begin position="40"/>
        <end position="63"/>
    </location>
</feature>
<comment type="caution">
    <text evidence="2">The sequence shown here is derived from an EMBL/GenBank/DDBJ whole genome shotgun (WGS) entry which is preliminary data.</text>
</comment>
<evidence type="ECO:0000313" key="2">
    <source>
        <dbReference type="EMBL" id="KAK9098973.1"/>
    </source>
</evidence>